<dbReference type="EMBL" id="BAABCT010000002">
    <property type="protein sequence ID" value="GAA4069556.1"/>
    <property type="molecule type" value="Genomic_DNA"/>
</dbReference>
<dbReference type="Pfam" id="PF21813">
    <property type="entry name" value="DUF6882"/>
    <property type="match status" value="1"/>
</dbReference>
<dbReference type="InterPro" id="IPR049249">
    <property type="entry name" value="DUF6882"/>
</dbReference>
<reference evidence="2" key="1">
    <citation type="journal article" date="2019" name="Int. J. Syst. Evol. Microbiol.">
        <title>The Global Catalogue of Microorganisms (GCM) 10K type strain sequencing project: providing services to taxonomists for standard genome sequencing and annotation.</title>
        <authorList>
            <consortium name="The Broad Institute Genomics Platform"/>
            <consortium name="The Broad Institute Genome Sequencing Center for Infectious Disease"/>
            <person name="Wu L."/>
            <person name="Ma J."/>
        </authorList>
    </citation>
    <scope>NUCLEOTIDE SEQUENCE [LARGE SCALE GENOMIC DNA]</scope>
    <source>
        <strain evidence="2">JCM 17069</strain>
    </source>
</reference>
<accession>A0ABP7VKZ8</accession>
<gene>
    <name evidence="1" type="ORF">GCM10022389_13450</name>
</gene>
<evidence type="ECO:0000313" key="1">
    <source>
        <dbReference type="EMBL" id="GAA4069556.1"/>
    </source>
</evidence>
<keyword evidence="2" id="KW-1185">Reference proteome</keyword>
<name>A0ABP7VKZ8_9FLAO</name>
<protein>
    <submittedName>
        <fullName evidence="1">Uncharacterized protein</fullName>
    </submittedName>
</protein>
<organism evidence="1 2">
    <name type="scientific">Flavobacterium cheonanense</name>
    <dbReference type="NCBI Taxonomy" id="706183"/>
    <lineage>
        <taxon>Bacteria</taxon>
        <taxon>Pseudomonadati</taxon>
        <taxon>Bacteroidota</taxon>
        <taxon>Flavobacteriia</taxon>
        <taxon>Flavobacteriales</taxon>
        <taxon>Flavobacteriaceae</taxon>
        <taxon>Flavobacterium</taxon>
    </lineage>
</organism>
<dbReference type="Proteomes" id="UP001500367">
    <property type="component" value="Unassembled WGS sequence"/>
</dbReference>
<evidence type="ECO:0000313" key="2">
    <source>
        <dbReference type="Proteomes" id="UP001500367"/>
    </source>
</evidence>
<dbReference type="RefSeq" id="WP_344815958.1">
    <property type="nucleotide sequence ID" value="NZ_BAABCT010000002.1"/>
</dbReference>
<sequence>MNYNEFVTNCFNQLARKQEELTDKYDLNSYPNWFYDQASGLITFSDDERELNFRYHEVGTFSKGTNTWKWSWDNENTLKKVKQNLEVVKQFGIEYGFDKLTQGLFESSMEEVWDFTSITTKLLNGIGAYRPETERHFIFMVLYELVENEQASEEKEKYIDCEKHERRRRAFVCQHLKKNSKNGFEEAFETYEDMEFEYEDDDFQAWCYECEKVRVEHDGWNDESMEFSDIKLVCEKCYFEIKESNK</sequence>
<comment type="caution">
    <text evidence="1">The sequence shown here is derived from an EMBL/GenBank/DDBJ whole genome shotgun (WGS) entry which is preliminary data.</text>
</comment>
<proteinExistence type="predicted"/>